<keyword evidence="7 12" id="KW-0819">tRNA processing</keyword>
<evidence type="ECO:0000256" key="8">
    <source>
        <dbReference type="ARBA" id="ARBA00022827"/>
    </source>
</evidence>
<dbReference type="Gene3D" id="1.10.10.1800">
    <property type="entry name" value="tRNA uridine 5-carboxymethylaminomethyl modification enzyme MnmG/GidA"/>
    <property type="match status" value="1"/>
</dbReference>
<name>A0A233RB27_9GAMM</name>
<dbReference type="FunFam" id="1.10.150.570:FF:000001">
    <property type="entry name" value="tRNA uridine 5-carboxymethylaminomethyl modification enzyme MnmG"/>
    <property type="match status" value="1"/>
</dbReference>
<evidence type="ECO:0000256" key="2">
    <source>
        <dbReference type="ARBA" id="ARBA00003717"/>
    </source>
</evidence>
<evidence type="ECO:0000259" key="13">
    <source>
        <dbReference type="SMART" id="SM01228"/>
    </source>
</evidence>
<dbReference type="GO" id="GO:0005829">
    <property type="term" value="C:cytosol"/>
    <property type="evidence" value="ECO:0007669"/>
    <property type="project" value="TreeGrafter"/>
</dbReference>
<dbReference type="GO" id="GO:0030488">
    <property type="term" value="P:tRNA methylation"/>
    <property type="evidence" value="ECO:0007669"/>
    <property type="project" value="TreeGrafter"/>
</dbReference>
<dbReference type="Proteomes" id="UP000242757">
    <property type="component" value="Unassembled WGS sequence"/>
</dbReference>
<dbReference type="NCBIfam" id="TIGR00136">
    <property type="entry name" value="mnmG_gidA"/>
    <property type="match status" value="1"/>
</dbReference>
<proteinExistence type="inferred from homology"/>
<keyword evidence="9 12" id="KW-0520">NAD</keyword>
<evidence type="ECO:0000313" key="14">
    <source>
        <dbReference type="EMBL" id="OXY80595.1"/>
    </source>
</evidence>
<dbReference type="Gene3D" id="1.10.150.570">
    <property type="entry name" value="GidA associated domain, C-terminal subdomain"/>
    <property type="match status" value="1"/>
</dbReference>
<dbReference type="InterPro" id="IPR049312">
    <property type="entry name" value="GIDA_C_N"/>
</dbReference>
<dbReference type="GO" id="GO:0050660">
    <property type="term" value="F:flavin adenine dinucleotide binding"/>
    <property type="evidence" value="ECO:0007669"/>
    <property type="project" value="UniProtKB-UniRule"/>
</dbReference>
<dbReference type="Pfam" id="PF13932">
    <property type="entry name" value="SAM_GIDA_C"/>
    <property type="match status" value="1"/>
</dbReference>
<feature type="binding site" evidence="12">
    <location>
        <begin position="273"/>
        <end position="287"/>
    </location>
    <ligand>
        <name>NAD(+)</name>
        <dbReference type="ChEBI" id="CHEBI:57540"/>
    </ligand>
</feature>
<comment type="cofactor">
    <cofactor evidence="1 12">
        <name>FAD</name>
        <dbReference type="ChEBI" id="CHEBI:57692"/>
    </cofactor>
</comment>
<feature type="domain" description="tRNA uridine 5-carboxymethylaminomethyl modification enzyme C-terminal subdomain" evidence="13">
    <location>
        <begin position="546"/>
        <end position="617"/>
    </location>
</feature>
<dbReference type="InterPro" id="IPR004416">
    <property type="entry name" value="MnmG"/>
</dbReference>
<dbReference type="Pfam" id="PF01134">
    <property type="entry name" value="GIDA"/>
    <property type="match status" value="1"/>
</dbReference>
<keyword evidence="8 12" id="KW-0274">FAD</keyword>
<dbReference type="HAMAP" id="MF_00129">
    <property type="entry name" value="MnmG_GidA"/>
    <property type="match status" value="1"/>
</dbReference>
<evidence type="ECO:0000256" key="11">
    <source>
        <dbReference type="ARBA" id="ARBA00031800"/>
    </source>
</evidence>
<evidence type="ECO:0000313" key="15">
    <source>
        <dbReference type="Proteomes" id="UP000242757"/>
    </source>
</evidence>
<protein>
    <recommendedName>
        <fullName evidence="4 12">tRNA uridine 5-carboxymethylaminomethyl modification enzyme MnmG</fullName>
    </recommendedName>
    <alternativeName>
        <fullName evidence="11 12">Glucose-inhibited division protein A</fullName>
    </alternativeName>
</protein>
<dbReference type="FunFam" id="1.10.10.1800:FF:000001">
    <property type="entry name" value="tRNA uridine 5-carboxymethylaminomethyl modification enzyme MnmG"/>
    <property type="match status" value="1"/>
</dbReference>
<evidence type="ECO:0000256" key="9">
    <source>
        <dbReference type="ARBA" id="ARBA00023027"/>
    </source>
</evidence>
<keyword evidence="15" id="KW-1185">Reference proteome</keyword>
<sequence length="629" mass="69864">MQYEEWFDVIVVGGGHAGTEAAAAAARMGANTLLLTHNIDTLGQMSCNPAIGGIGKGHLVKEIDALGGIMAQAADNAGIQFRTLNASKGPAVRATRAQADRQLYRQAVRTRLENQPNLKIFQQACDDLILDGDTVTGVVTQTGLKFRAKTVVLTVGTFLNGRIHIGMDNYQGGRAGDPPSIALASRLRELPLRIDRLKTGTPPRIDARSVDFSVMQPQPGDNPTPVFSFIGSRADQPQQVPCYITHTNEQTHEVIRQNLDRSPMYAGVIEGIGPRYCPSIEDKIMRFADKNAHQIFVEPEGLTSTELYPNGISTSLPFDVQVQIVRSIRGFEQAHIIRPGYAIEYDYFDPRDLRSNMENKCLHNLFFAGQINGTTGYEEAGAQGLLAGTNAALRAFGRDAWSPRRDQAYLGVMMDDLSTLGTQEPYRMFTSRAEYRLLLREDNADLRLTEEGRRLGLVDDHRWSLFCDKVERIEQESQRLRGTWINPKHAAAPALNEKLKTPLSREHNLEELLRRPELDYATLMAIEGIGPGIDHEQAAEQVEIQTKYAGYIERQKDEIQKQLRNEHTRLPLDLEYAEVSGLSNEVIAKLNQARPETLGQASRISGVTPAAISILLVHLKKRGLLRKSA</sequence>
<dbReference type="EMBL" id="NBIM01000009">
    <property type="protein sequence ID" value="OXY80595.1"/>
    <property type="molecule type" value="Genomic_DNA"/>
</dbReference>
<dbReference type="SUPFAM" id="SSF51905">
    <property type="entry name" value="FAD/NAD(P)-binding domain"/>
    <property type="match status" value="1"/>
</dbReference>
<dbReference type="OrthoDB" id="9815560at2"/>
<comment type="subcellular location">
    <subcellularLocation>
        <location evidence="12">Cytoplasm</location>
    </subcellularLocation>
</comment>
<evidence type="ECO:0000256" key="1">
    <source>
        <dbReference type="ARBA" id="ARBA00001974"/>
    </source>
</evidence>
<organism evidence="14 15">
    <name type="scientific">Oceanimonas doudoroffii</name>
    <dbReference type="NCBI Taxonomy" id="84158"/>
    <lineage>
        <taxon>Bacteria</taxon>
        <taxon>Pseudomonadati</taxon>
        <taxon>Pseudomonadota</taxon>
        <taxon>Gammaproteobacteria</taxon>
        <taxon>Aeromonadales</taxon>
        <taxon>Aeromonadaceae</taxon>
        <taxon>Oceanimonas</taxon>
    </lineage>
</organism>
<dbReference type="InterPro" id="IPR044920">
    <property type="entry name" value="MnmG_C_subdom_sf"/>
</dbReference>
<evidence type="ECO:0000256" key="5">
    <source>
        <dbReference type="ARBA" id="ARBA00022490"/>
    </source>
</evidence>
<dbReference type="InterPro" id="IPR026904">
    <property type="entry name" value="MnmG_C"/>
</dbReference>
<feature type="binding site" evidence="12">
    <location>
        <begin position="13"/>
        <end position="18"/>
    </location>
    <ligand>
        <name>FAD</name>
        <dbReference type="ChEBI" id="CHEBI:57692"/>
    </ligand>
</feature>
<gene>
    <name evidence="12" type="primary">mnmG</name>
    <name evidence="12" type="synonym">gidA</name>
    <name evidence="14" type="ORF">B6S08_16945</name>
</gene>
<dbReference type="InterPro" id="IPR002218">
    <property type="entry name" value="MnmG-rel"/>
</dbReference>
<comment type="caution">
    <text evidence="14">The sequence shown here is derived from an EMBL/GenBank/DDBJ whole genome shotgun (WGS) entry which is preliminary data.</text>
</comment>
<dbReference type="RefSeq" id="WP_094201994.1">
    <property type="nucleotide sequence ID" value="NZ_NBIM01000009.1"/>
</dbReference>
<reference evidence="14 15" key="1">
    <citation type="submission" date="2017-08" db="EMBL/GenBank/DDBJ databases">
        <title>A Genome Sequence of Oceanimonas doudoroffii ATCC 27123T.</title>
        <authorList>
            <person name="Brennan M.A."/>
            <person name="Maclea K.S."/>
            <person name="Mcclelland W.D."/>
            <person name="Trachtenberg A.M."/>
        </authorList>
    </citation>
    <scope>NUCLEOTIDE SEQUENCE [LARGE SCALE GENOMIC DNA]</scope>
    <source>
        <strain evidence="14 15">ATCC 27123</strain>
    </source>
</reference>
<comment type="function">
    <text evidence="2 12">NAD-binding protein involved in the addition of a carboxymethylaminomethyl (cmnm) group at the wobble position (U34) of certain tRNAs, forming tRNA-cmnm(5)s(2)U34.</text>
</comment>
<evidence type="ECO:0000256" key="4">
    <source>
        <dbReference type="ARBA" id="ARBA00020461"/>
    </source>
</evidence>
<dbReference type="FunFam" id="3.50.50.60:FF:000002">
    <property type="entry name" value="tRNA uridine 5-carboxymethylaminomethyl modification enzyme MnmG"/>
    <property type="match status" value="1"/>
</dbReference>
<dbReference type="InterPro" id="IPR040131">
    <property type="entry name" value="MnmG_N"/>
</dbReference>
<evidence type="ECO:0000256" key="3">
    <source>
        <dbReference type="ARBA" id="ARBA00007653"/>
    </source>
</evidence>
<evidence type="ECO:0000256" key="12">
    <source>
        <dbReference type="HAMAP-Rule" id="MF_00129"/>
    </source>
</evidence>
<comment type="subunit">
    <text evidence="10 12">Homodimer. Heterotetramer of two MnmE and two MnmG subunits.</text>
</comment>
<comment type="similarity">
    <text evidence="3 12">Belongs to the MnmG family.</text>
</comment>
<dbReference type="PANTHER" id="PTHR11806:SF0">
    <property type="entry name" value="PROTEIN MTO1 HOMOLOG, MITOCHONDRIAL"/>
    <property type="match status" value="1"/>
</dbReference>
<dbReference type="PANTHER" id="PTHR11806">
    <property type="entry name" value="GLUCOSE INHIBITED DIVISION PROTEIN A"/>
    <property type="match status" value="1"/>
</dbReference>
<dbReference type="InterPro" id="IPR020595">
    <property type="entry name" value="MnmG-rel_CS"/>
</dbReference>
<dbReference type="AlphaFoldDB" id="A0A233RB27"/>
<dbReference type="PROSITE" id="PS01281">
    <property type="entry name" value="GIDA_2"/>
    <property type="match status" value="1"/>
</dbReference>
<evidence type="ECO:0000256" key="7">
    <source>
        <dbReference type="ARBA" id="ARBA00022694"/>
    </source>
</evidence>
<dbReference type="Gene3D" id="3.50.50.60">
    <property type="entry name" value="FAD/NAD(P)-binding domain"/>
    <property type="match status" value="2"/>
</dbReference>
<dbReference type="InterPro" id="IPR036188">
    <property type="entry name" value="FAD/NAD-bd_sf"/>
</dbReference>
<keyword evidence="5 12" id="KW-0963">Cytoplasm</keyword>
<dbReference type="PROSITE" id="PS01280">
    <property type="entry name" value="GIDA_1"/>
    <property type="match status" value="1"/>
</dbReference>
<dbReference type="InterPro" id="IPR047001">
    <property type="entry name" value="MnmG_C_subdom"/>
</dbReference>
<comment type="caution">
    <text evidence="12">Lacks conserved residue(s) required for the propagation of feature annotation.</text>
</comment>
<dbReference type="Pfam" id="PF21680">
    <property type="entry name" value="GIDA_C_1st"/>
    <property type="match status" value="1"/>
</dbReference>
<evidence type="ECO:0000256" key="6">
    <source>
        <dbReference type="ARBA" id="ARBA00022630"/>
    </source>
</evidence>
<dbReference type="GO" id="GO:0002098">
    <property type="term" value="P:tRNA wobble uridine modification"/>
    <property type="evidence" value="ECO:0007669"/>
    <property type="project" value="InterPro"/>
</dbReference>
<evidence type="ECO:0000256" key="10">
    <source>
        <dbReference type="ARBA" id="ARBA00025948"/>
    </source>
</evidence>
<dbReference type="FunFam" id="3.50.50.60:FF:000010">
    <property type="entry name" value="tRNA uridine 5-carboxymethylaminomethyl modification enzyme MnmG"/>
    <property type="match status" value="1"/>
</dbReference>
<keyword evidence="6 12" id="KW-0285">Flavoprotein</keyword>
<dbReference type="SMART" id="SM01228">
    <property type="entry name" value="GIDA_assoc_3"/>
    <property type="match status" value="1"/>
</dbReference>
<accession>A0A233RB27</accession>